<keyword evidence="4" id="KW-1185">Reference proteome</keyword>
<dbReference type="Proteomes" id="UP000799770">
    <property type="component" value="Unassembled WGS sequence"/>
</dbReference>
<accession>A0A6A5ZQ37</accession>
<keyword evidence="2" id="KW-0812">Transmembrane</keyword>
<reference evidence="3" key="1">
    <citation type="journal article" date="2020" name="Stud. Mycol.">
        <title>101 Dothideomycetes genomes: a test case for predicting lifestyles and emergence of pathogens.</title>
        <authorList>
            <person name="Haridas S."/>
            <person name="Albert R."/>
            <person name="Binder M."/>
            <person name="Bloem J."/>
            <person name="Labutti K."/>
            <person name="Salamov A."/>
            <person name="Andreopoulos B."/>
            <person name="Baker S."/>
            <person name="Barry K."/>
            <person name="Bills G."/>
            <person name="Bluhm B."/>
            <person name="Cannon C."/>
            <person name="Castanera R."/>
            <person name="Culley D."/>
            <person name="Daum C."/>
            <person name="Ezra D."/>
            <person name="Gonzalez J."/>
            <person name="Henrissat B."/>
            <person name="Kuo A."/>
            <person name="Liang C."/>
            <person name="Lipzen A."/>
            <person name="Lutzoni F."/>
            <person name="Magnuson J."/>
            <person name="Mondo S."/>
            <person name="Nolan M."/>
            <person name="Ohm R."/>
            <person name="Pangilinan J."/>
            <person name="Park H.-J."/>
            <person name="Ramirez L."/>
            <person name="Alfaro M."/>
            <person name="Sun H."/>
            <person name="Tritt A."/>
            <person name="Yoshinaga Y."/>
            <person name="Zwiers L.-H."/>
            <person name="Turgeon B."/>
            <person name="Goodwin S."/>
            <person name="Spatafora J."/>
            <person name="Crous P."/>
            <person name="Grigoriev I."/>
        </authorList>
    </citation>
    <scope>NUCLEOTIDE SEQUENCE</scope>
    <source>
        <strain evidence="3">CBS 627.86</strain>
    </source>
</reference>
<organism evidence="3 4">
    <name type="scientific">Lophiotrema nucula</name>
    <dbReference type="NCBI Taxonomy" id="690887"/>
    <lineage>
        <taxon>Eukaryota</taxon>
        <taxon>Fungi</taxon>
        <taxon>Dikarya</taxon>
        <taxon>Ascomycota</taxon>
        <taxon>Pezizomycotina</taxon>
        <taxon>Dothideomycetes</taxon>
        <taxon>Pleosporomycetidae</taxon>
        <taxon>Pleosporales</taxon>
        <taxon>Lophiotremataceae</taxon>
        <taxon>Lophiotrema</taxon>
    </lineage>
</organism>
<feature type="transmembrane region" description="Helical" evidence="2">
    <location>
        <begin position="220"/>
        <end position="240"/>
    </location>
</feature>
<evidence type="ECO:0000256" key="1">
    <source>
        <dbReference type="SAM" id="MobiDB-lite"/>
    </source>
</evidence>
<evidence type="ECO:0000313" key="4">
    <source>
        <dbReference type="Proteomes" id="UP000799770"/>
    </source>
</evidence>
<evidence type="ECO:0000256" key="2">
    <source>
        <dbReference type="SAM" id="Phobius"/>
    </source>
</evidence>
<keyword evidence="2" id="KW-0472">Membrane</keyword>
<name>A0A6A5ZQ37_9PLEO</name>
<proteinExistence type="predicted"/>
<gene>
    <name evidence="3" type="ORF">BDV96DRAFT_594479</name>
</gene>
<evidence type="ECO:0000313" key="3">
    <source>
        <dbReference type="EMBL" id="KAF2121265.1"/>
    </source>
</evidence>
<protein>
    <submittedName>
        <fullName evidence="3">Uncharacterized protein</fullName>
    </submittedName>
</protein>
<feature type="region of interest" description="Disordered" evidence="1">
    <location>
        <begin position="31"/>
        <end position="78"/>
    </location>
</feature>
<dbReference type="AlphaFoldDB" id="A0A6A5ZQ37"/>
<sequence>MDDDHAKRYDSVALDAMEVEGHLAHATKVREYSSEQSYYSPGIDTSSDNVNEHEGDAEQAPSATSPSVDGNSDGIPDLTREKMHKIPQLVSLVDSYCSSYTEPNVTVSDQVDRGKAMALNLLEHYFPLSQGFRVVPHSFNIMAKEGWSLQCKKGMFHRIPQENIAGFCVQKVYDVPTATADGTLEAKWFPHSYLALMVDDLSTYETWLSDRQGTVHRGDILAFSFGFTAEILLGVGILIVGDHIEFYKYDHNGKDNKEMAPWGGPNWRINLNDKPLVNQYLEYVAETIVFYTNGVKGIGSNKRFKPGST</sequence>
<dbReference type="OrthoDB" id="3797007at2759"/>
<keyword evidence="2" id="KW-1133">Transmembrane helix</keyword>
<feature type="compositionally biased region" description="Polar residues" evidence="1">
    <location>
        <begin position="34"/>
        <end position="49"/>
    </location>
</feature>
<feature type="compositionally biased region" description="Polar residues" evidence="1">
    <location>
        <begin position="61"/>
        <end position="70"/>
    </location>
</feature>
<dbReference type="EMBL" id="ML977312">
    <property type="protein sequence ID" value="KAF2121265.1"/>
    <property type="molecule type" value="Genomic_DNA"/>
</dbReference>